<keyword evidence="1" id="KW-1133">Transmembrane helix</keyword>
<dbReference type="EMBL" id="JAIWYP010000011">
    <property type="protein sequence ID" value="KAH3740572.1"/>
    <property type="molecule type" value="Genomic_DNA"/>
</dbReference>
<gene>
    <name evidence="2" type="ORF">DPMN_047278</name>
</gene>
<organism evidence="2 3">
    <name type="scientific">Dreissena polymorpha</name>
    <name type="common">Zebra mussel</name>
    <name type="synonym">Mytilus polymorpha</name>
    <dbReference type="NCBI Taxonomy" id="45954"/>
    <lineage>
        <taxon>Eukaryota</taxon>
        <taxon>Metazoa</taxon>
        <taxon>Spiralia</taxon>
        <taxon>Lophotrochozoa</taxon>
        <taxon>Mollusca</taxon>
        <taxon>Bivalvia</taxon>
        <taxon>Autobranchia</taxon>
        <taxon>Heteroconchia</taxon>
        <taxon>Euheterodonta</taxon>
        <taxon>Imparidentia</taxon>
        <taxon>Neoheterodontei</taxon>
        <taxon>Myida</taxon>
        <taxon>Dreissenoidea</taxon>
        <taxon>Dreissenidae</taxon>
        <taxon>Dreissena</taxon>
    </lineage>
</organism>
<evidence type="ECO:0000313" key="3">
    <source>
        <dbReference type="Proteomes" id="UP000828390"/>
    </source>
</evidence>
<accession>A0A9D4I1Q5</accession>
<dbReference type="AlphaFoldDB" id="A0A9D4I1Q5"/>
<keyword evidence="1" id="KW-0812">Transmembrane</keyword>
<proteinExistence type="predicted"/>
<keyword evidence="3" id="KW-1185">Reference proteome</keyword>
<evidence type="ECO:0000256" key="1">
    <source>
        <dbReference type="SAM" id="Phobius"/>
    </source>
</evidence>
<feature type="transmembrane region" description="Helical" evidence="1">
    <location>
        <begin position="28"/>
        <end position="51"/>
    </location>
</feature>
<comment type="caution">
    <text evidence="2">The sequence shown here is derived from an EMBL/GenBank/DDBJ whole genome shotgun (WGS) entry which is preliminary data.</text>
</comment>
<evidence type="ECO:0000313" key="2">
    <source>
        <dbReference type="EMBL" id="KAH3740572.1"/>
    </source>
</evidence>
<name>A0A9D4I1Q5_DREPO</name>
<reference evidence="2" key="2">
    <citation type="submission" date="2020-11" db="EMBL/GenBank/DDBJ databases">
        <authorList>
            <person name="McCartney M.A."/>
            <person name="Auch B."/>
            <person name="Kono T."/>
            <person name="Mallez S."/>
            <person name="Becker A."/>
            <person name="Gohl D.M."/>
            <person name="Silverstein K.A.T."/>
            <person name="Koren S."/>
            <person name="Bechman K.B."/>
            <person name="Herman A."/>
            <person name="Abrahante J.E."/>
            <person name="Garbe J."/>
        </authorList>
    </citation>
    <scope>NUCLEOTIDE SEQUENCE</scope>
    <source>
        <strain evidence="2">Duluth1</strain>
        <tissue evidence="2">Whole animal</tissue>
    </source>
</reference>
<reference evidence="2" key="1">
    <citation type="journal article" date="2019" name="bioRxiv">
        <title>The Genome of the Zebra Mussel, Dreissena polymorpha: A Resource for Invasive Species Research.</title>
        <authorList>
            <person name="McCartney M.A."/>
            <person name="Auch B."/>
            <person name="Kono T."/>
            <person name="Mallez S."/>
            <person name="Zhang Y."/>
            <person name="Obille A."/>
            <person name="Becker A."/>
            <person name="Abrahante J.E."/>
            <person name="Garbe J."/>
            <person name="Badalamenti J.P."/>
            <person name="Herman A."/>
            <person name="Mangelson H."/>
            <person name="Liachko I."/>
            <person name="Sullivan S."/>
            <person name="Sone E.D."/>
            <person name="Koren S."/>
            <person name="Silverstein K.A.T."/>
            <person name="Beckman K.B."/>
            <person name="Gohl D.M."/>
        </authorList>
    </citation>
    <scope>NUCLEOTIDE SEQUENCE</scope>
    <source>
        <strain evidence="2">Duluth1</strain>
        <tissue evidence="2">Whole animal</tissue>
    </source>
</reference>
<protein>
    <submittedName>
        <fullName evidence="2">Uncharacterized protein</fullName>
    </submittedName>
</protein>
<sequence length="115" mass="12725">MDADLIRSATLSGMLSFELLKIDSMIEATFAGISWLFVSCVKLLVTSGLLLRRTEVFPWSMSSTAFARTLIALSSSASSLSSSTTPPRLYVRFDPHYTSPTLFDCHSDRHHFGCL</sequence>
<keyword evidence="1" id="KW-0472">Membrane</keyword>
<dbReference type="Proteomes" id="UP000828390">
    <property type="component" value="Unassembled WGS sequence"/>
</dbReference>